<organism evidence="4 5">
    <name type="scientific">Ectothiorhodospira marina</name>
    <dbReference type="NCBI Taxonomy" id="1396821"/>
    <lineage>
        <taxon>Bacteria</taxon>
        <taxon>Pseudomonadati</taxon>
        <taxon>Pseudomonadota</taxon>
        <taxon>Gammaproteobacteria</taxon>
        <taxon>Chromatiales</taxon>
        <taxon>Ectothiorhodospiraceae</taxon>
        <taxon>Ectothiorhodospira</taxon>
    </lineage>
</organism>
<dbReference type="GO" id="GO:0003824">
    <property type="term" value="F:catalytic activity"/>
    <property type="evidence" value="ECO:0007669"/>
    <property type="project" value="UniProtKB-ARBA"/>
</dbReference>
<dbReference type="EMBL" id="FOAA01000008">
    <property type="protein sequence ID" value="SEL01523.1"/>
    <property type="molecule type" value="Genomic_DNA"/>
</dbReference>
<keyword evidence="2" id="KW-1133">Transmembrane helix</keyword>
<comment type="cofactor">
    <cofactor evidence="1">
        <name>Mg(2+)</name>
        <dbReference type="ChEBI" id="CHEBI:18420"/>
    </cofactor>
</comment>
<feature type="transmembrane region" description="Helical" evidence="2">
    <location>
        <begin position="237"/>
        <end position="260"/>
    </location>
</feature>
<evidence type="ECO:0000256" key="2">
    <source>
        <dbReference type="SAM" id="Phobius"/>
    </source>
</evidence>
<evidence type="ECO:0000259" key="3">
    <source>
        <dbReference type="PROSITE" id="PS50887"/>
    </source>
</evidence>
<dbReference type="PANTHER" id="PTHR46663:SF3">
    <property type="entry name" value="SLL0267 PROTEIN"/>
    <property type="match status" value="1"/>
</dbReference>
<dbReference type="STRING" id="1396821.SAMN05444515_10823"/>
<dbReference type="InterPro" id="IPR043056">
    <property type="entry name" value="LuxQ-periplasm_N"/>
</dbReference>
<dbReference type="AlphaFoldDB" id="A0A1H7LRE0"/>
<reference evidence="5" key="1">
    <citation type="submission" date="2016-10" db="EMBL/GenBank/DDBJ databases">
        <authorList>
            <person name="Varghese N."/>
            <person name="Submissions S."/>
        </authorList>
    </citation>
    <scope>NUCLEOTIDE SEQUENCE [LARGE SCALE GENOMIC DNA]</scope>
    <source>
        <strain evidence="5">DSM 241</strain>
    </source>
</reference>
<dbReference type="Pfam" id="PF00990">
    <property type="entry name" value="GGDEF"/>
    <property type="match status" value="1"/>
</dbReference>
<evidence type="ECO:0000313" key="5">
    <source>
        <dbReference type="Proteomes" id="UP000199256"/>
    </source>
</evidence>
<keyword evidence="2" id="KW-0812">Transmembrane</keyword>
<dbReference type="CDD" id="cd01949">
    <property type="entry name" value="GGDEF"/>
    <property type="match status" value="1"/>
</dbReference>
<dbReference type="InterPro" id="IPR000160">
    <property type="entry name" value="GGDEF_dom"/>
</dbReference>
<gene>
    <name evidence="4" type="ORF">SAMN05444515_10823</name>
</gene>
<sequence length="486" mass="53292">MRWHRSFDGSAAIASLILDKEIESAERATSELLRFPALRQAVHADDPETAMHLLTVHDRLQGRSLFDALVIAREDKVPWVASGFALRDRGPLLRWLAQQADTTMASPSGLVVVKTGEGESIMALVTQGSFRDPESGRAVGQLLGLVALSDRISVFTEMRARANLTGVGLVLDGQLFPGPSEAALQIARLEEIPIGDPEQIVMLDTCRVAWRHLKPDQIAEDIGIVMSTTGAGQDASILIRTVSMLAALILLVMGGLLVFLTRSIAIPMRDLSIQTRQSPAGPFSPLAVPRLHRYDELGQVVGAFNDLIERIGKHQMELDRIAHYDPLTGVPNRRLLADRMEQAIARSRRDGGPLAICYLDLDGFKPINDRHGHAMGDQLLLAITARLRKLLRVDDTLARLGGDEFVILFNNLHTMAEADQALSRLLEAVAEPVMIEGGQLEISASVGVTFYPQDEADPDTLLRHADQAMYQAKASGRNCYHFFQSS</sequence>
<dbReference type="InterPro" id="IPR029787">
    <property type="entry name" value="Nucleotide_cyclase"/>
</dbReference>
<dbReference type="OrthoDB" id="5790209at2"/>
<dbReference type="Gene3D" id="3.30.450.220">
    <property type="entry name" value="LuxQ periplasmic domain, N-terminal subdomain"/>
    <property type="match status" value="1"/>
</dbReference>
<dbReference type="NCBIfam" id="TIGR00254">
    <property type="entry name" value="GGDEF"/>
    <property type="match status" value="1"/>
</dbReference>
<dbReference type="RefSeq" id="WP_090253288.1">
    <property type="nucleotide sequence ID" value="NZ_FOAA01000008.1"/>
</dbReference>
<dbReference type="PANTHER" id="PTHR46663">
    <property type="entry name" value="DIGUANYLATE CYCLASE DGCT-RELATED"/>
    <property type="match status" value="1"/>
</dbReference>
<name>A0A1H7LRE0_9GAMM</name>
<keyword evidence="5" id="KW-1185">Reference proteome</keyword>
<dbReference type="InterPro" id="IPR043128">
    <property type="entry name" value="Rev_trsase/Diguanyl_cyclase"/>
</dbReference>
<feature type="domain" description="GGDEF" evidence="3">
    <location>
        <begin position="352"/>
        <end position="485"/>
    </location>
</feature>
<dbReference type="Gene3D" id="3.30.70.270">
    <property type="match status" value="1"/>
</dbReference>
<proteinExistence type="predicted"/>
<dbReference type="Proteomes" id="UP000199256">
    <property type="component" value="Unassembled WGS sequence"/>
</dbReference>
<evidence type="ECO:0000313" key="4">
    <source>
        <dbReference type="EMBL" id="SEL01523.1"/>
    </source>
</evidence>
<keyword evidence="2" id="KW-0472">Membrane</keyword>
<protein>
    <submittedName>
        <fullName evidence="4">Diguanylate cyclase (GGDEF) domain-containing protein</fullName>
    </submittedName>
</protein>
<dbReference type="Gene3D" id="6.10.340.10">
    <property type="match status" value="1"/>
</dbReference>
<dbReference type="PROSITE" id="PS50887">
    <property type="entry name" value="GGDEF"/>
    <property type="match status" value="1"/>
</dbReference>
<evidence type="ECO:0000256" key="1">
    <source>
        <dbReference type="ARBA" id="ARBA00001946"/>
    </source>
</evidence>
<dbReference type="SUPFAM" id="SSF103190">
    <property type="entry name" value="Sensory domain-like"/>
    <property type="match status" value="1"/>
</dbReference>
<dbReference type="InterPro" id="IPR029151">
    <property type="entry name" value="Sensor-like_sf"/>
</dbReference>
<dbReference type="FunFam" id="3.30.70.270:FF:000001">
    <property type="entry name" value="Diguanylate cyclase domain protein"/>
    <property type="match status" value="1"/>
</dbReference>
<accession>A0A1H7LRE0</accession>
<dbReference type="InterPro" id="IPR052163">
    <property type="entry name" value="DGC-Regulatory_Protein"/>
</dbReference>
<dbReference type="SMART" id="SM00267">
    <property type="entry name" value="GGDEF"/>
    <property type="match status" value="1"/>
</dbReference>
<dbReference type="SUPFAM" id="SSF55073">
    <property type="entry name" value="Nucleotide cyclase"/>
    <property type="match status" value="1"/>
</dbReference>